<reference evidence="5" key="2">
    <citation type="journal article" date="2011" name="Proc. Natl. Acad. Sci. U.S.A.">
        <title>Obligate biotrophy features unraveled by the genomic analysis of rust fungi.</title>
        <authorList>
            <person name="Duplessis S."/>
            <person name="Cuomo C.A."/>
            <person name="Lin Y.-C."/>
            <person name="Aerts A."/>
            <person name="Tisserant E."/>
            <person name="Veneault-Fourrey C."/>
            <person name="Joly D.L."/>
            <person name="Hacquard S."/>
            <person name="Amselem J."/>
            <person name="Cantarel B.L."/>
            <person name="Chiu R."/>
            <person name="Coutinho P.M."/>
            <person name="Feau N."/>
            <person name="Field M."/>
            <person name="Frey P."/>
            <person name="Gelhaye E."/>
            <person name="Goldberg J."/>
            <person name="Grabherr M.G."/>
            <person name="Kodira C.D."/>
            <person name="Kohler A."/>
            <person name="Kuees U."/>
            <person name="Lindquist E.A."/>
            <person name="Lucas S.M."/>
            <person name="Mago R."/>
            <person name="Mauceli E."/>
            <person name="Morin E."/>
            <person name="Murat C."/>
            <person name="Pangilinan J.L."/>
            <person name="Park R."/>
            <person name="Pearson M."/>
            <person name="Quesneville H."/>
            <person name="Rouhier N."/>
            <person name="Sakthikumar S."/>
            <person name="Salamov A.A."/>
            <person name="Schmutz J."/>
            <person name="Selles B."/>
            <person name="Shapiro H."/>
            <person name="Tanguay P."/>
            <person name="Tuskan G.A."/>
            <person name="Henrissat B."/>
            <person name="Van de Peer Y."/>
            <person name="Rouze P."/>
            <person name="Ellis J.G."/>
            <person name="Dodds P.N."/>
            <person name="Schein J.E."/>
            <person name="Zhong S."/>
            <person name="Hamelin R.C."/>
            <person name="Grigoriev I.V."/>
            <person name="Szabo L.J."/>
            <person name="Martin F."/>
        </authorList>
    </citation>
    <scope>NUCLEOTIDE SEQUENCE [LARGE SCALE GENOMIC DNA]</scope>
    <source>
        <strain evidence="5">CRL 75-36-700-3 / race SCCL</strain>
    </source>
</reference>
<dbReference type="EMBL" id="DS178317">
    <property type="protein sequence ID" value="EFP88789.2"/>
    <property type="molecule type" value="Genomic_DNA"/>
</dbReference>
<dbReference type="VEuPathDB" id="FungiDB:PGTG_14128"/>
<dbReference type="HOGENOM" id="CLU_011407_4_0_1"/>
<dbReference type="GeneID" id="10541743"/>
<keyword evidence="1" id="KW-0175">Coiled coil</keyword>
<feature type="coiled-coil region" evidence="1">
    <location>
        <begin position="641"/>
        <end position="672"/>
    </location>
</feature>
<feature type="compositionally biased region" description="Acidic residues" evidence="2">
    <location>
        <begin position="59"/>
        <end position="81"/>
    </location>
</feature>
<evidence type="ECO:0000313" key="4">
    <source>
        <dbReference type="EMBL" id="EFP88789.2"/>
    </source>
</evidence>
<dbReference type="Pfam" id="PF18802">
    <property type="entry name" value="CxC1"/>
    <property type="match status" value="1"/>
</dbReference>
<evidence type="ECO:0000313" key="5">
    <source>
        <dbReference type="Proteomes" id="UP000008783"/>
    </source>
</evidence>
<name>E3KX19_PUCGT</name>
<dbReference type="OrthoDB" id="3253684at2759"/>
<dbReference type="InterPro" id="IPR041320">
    <property type="entry name" value="CxC1"/>
</dbReference>
<dbReference type="RefSeq" id="XP_003333208.2">
    <property type="nucleotide sequence ID" value="XM_003333160.2"/>
</dbReference>
<proteinExistence type="predicted"/>
<feature type="domain" description="CxC1-like cysteine cluster associated with KDZ transposases" evidence="3">
    <location>
        <begin position="139"/>
        <end position="242"/>
    </location>
</feature>
<dbReference type="AlphaFoldDB" id="E3KX19"/>
<dbReference type="Proteomes" id="UP000008783">
    <property type="component" value="Unassembled WGS sequence"/>
</dbReference>
<feature type="region of interest" description="Disordered" evidence="2">
    <location>
        <begin position="1"/>
        <end position="81"/>
    </location>
</feature>
<organism evidence="4 5">
    <name type="scientific">Puccinia graminis f. sp. tritici (strain CRL 75-36-700-3 / race SCCL)</name>
    <name type="common">Black stem rust fungus</name>
    <dbReference type="NCBI Taxonomy" id="418459"/>
    <lineage>
        <taxon>Eukaryota</taxon>
        <taxon>Fungi</taxon>
        <taxon>Dikarya</taxon>
        <taxon>Basidiomycota</taxon>
        <taxon>Pucciniomycotina</taxon>
        <taxon>Pucciniomycetes</taxon>
        <taxon>Pucciniales</taxon>
        <taxon>Pucciniaceae</taxon>
        <taxon>Puccinia</taxon>
    </lineage>
</organism>
<dbReference type="InParanoid" id="E3KX19"/>
<keyword evidence="5" id="KW-1185">Reference proteome</keyword>
<gene>
    <name evidence="4" type="ORF">PGTG_14128</name>
</gene>
<sequence>MRRQRIFGPPTNREDRVRRRLNATEDLAARQRLEESMSQAREPRPPLQEEIFNHRDDTFNDQEEEINPQPGLEDDADDNEDDQWQTNWVTVDREEPDAIDLMVQASNERHRQRAREFNWNLILTYLHPVYMVQKVETSNWAGANSYQDHCPPCKCGPQAKSRRCVDLIDIHGQRCVAVDFCRCTHDAVRLLYLGYIAGSPIQPQTAFSVPLLIFHNHLWNNCHIGALPFTRALTEFLEPRSQKLFARNRQHQNLKSRDVRKPFSAAVDLYRRLEEQSDTLFHSVLGLSDQQVIATLSCPACFGPQPLDSSMYPETTRDRLVVCLDGNFQHRHHTKASRNHEQLRTPRIFLDQANVDKASCLIREKETLDNTPEQVDRCTEAHKAADDKRNESTWKGCDDTGLMGCCCRHDAAIYLANIHKSGEKRCFPLAIIQQLLSVIEPNRQVGILYDIGCSMDKFINLRNLLVDDRQRIKFGTSIFHAYAHNWTCQLDYHPRFNKGWGLSDGEGLERMWSYLSPLVSPLRYATRNHRLDSISHRLAHHNKRSIKQLSFWLRKKFNLAVKRRRETQMALSKLLAKQNPHSSSGRNYTRAFFLRQWTAQRAFQADHTDVEERRMKKLVAMYQRENVIELLRCRLRNPSLLLATEAEVRELLDSIEAESEKLKEEIESLLGDSAPAANVEERKLRLLLWSAKSELFVEAVHLRAERQPLVDSKTIGARLGTKLKEKIFKAINNRRPAIDKVITEYNLRYSQYRLKFPNQHGTHGDDDNLMSYKKLKTMPLDDTFWNDGLFYHCDAPWAINPEVREGINCVLGLSRVQEEFELIAQELVRMMAWAIEVHDQIAKQISYMQERMQQLRRAPDAPEDHVDRIHLTNITRGDKVKLIHKELLNRLASHNELVEEWSDNITWLWGSCQPTENLTFIQDWNNLLRQIKQEKLDNFPDLNDVNDVLEEIVSGEVVDDGEDTEEVWVDL</sequence>
<evidence type="ECO:0000256" key="1">
    <source>
        <dbReference type="SAM" id="Coils"/>
    </source>
</evidence>
<dbReference type="PANTHER" id="PTHR33096">
    <property type="entry name" value="CXC2 DOMAIN-CONTAINING PROTEIN"/>
    <property type="match status" value="1"/>
</dbReference>
<evidence type="ECO:0000259" key="3">
    <source>
        <dbReference type="Pfam" id="PF18802"/>
    </source>
</evidence>
<dbReference type="Pfam" id="PF18758">
    <property type="entry name" value="KDZ"/>
    <property type="match status" value="1"/>
</dbReference>
<accession>E3KX19</accession>
<dbReference type="InterPro" id="IPR040521">
    <property type="entry name" value="KDZ"/>
</dbReference>
<protein>
    <recommendedName>
        <fullName evidence="3">CxC1-like cysteine cluster associated with KDZ transposases domain-containing protein</fullName>
    </recommendedName>
</protein>
<dbReference type="PANTHER" id="PTHR33096:SF1">
    <property type="entry name" value="CXC1-LIKE CYSTEINE CLUSTER ASSOCIATED WITH KDZ TRANSPOSASES DOMAIN-CONTAINING PROTEIN"/>
    <property type="match status" value="1"/>
</dbReference>
<evidence type="ECO:0000256" key="2">
    <source>
        <dbReference type="SAM" id="MobiDB-lite"/>
    </source>
</evidence>
<dbReference type="KEGG" id="pgr:PGTG_14128"/>
<reference key="1">
    <citation type="submission" date="2007-01" db="EMBL/GenBank/DDBJ databases">
        <title>The Genome Sequence of Puccinia graminis f. sp. tritici Strain CRL 75-36-700-3.</title>
        <authorList>
            <consortium name="The Broad Institute Genome Sequencing Platform"/>
            <person name="Birren B."/>
            <person name="Lander E."/>
            <person name="Galagan J."/>
            <person name="Nusbaum C."/>
            <person name="Devon K."/>
            <person name="Cuomo C."/>
            <person name="Jaffe D."/>
            <person name="Butler J."/>
            <person name="Alvarez P."/>
            <person name="Gnerre S."/>
            <person name="Grabherr M."/>
            <person name="Mauceli E."/>
            <person name="Brockman W."/>
            <person name="Young S."/>
            <person name="LaButti K."/>
            <person name="Sykes S."/>
            <person name="DeCaprio D."/>
            <person name="Crawford M."/>
            <person name="Koehrsen M."/>
            <person name="Engels R."/>
            <person name="Montgomery P."/>
            <person name="Pearson M."/>
            <person name="Howarth C."/>
            <person name="Larson L."/>
            <person name="White J."/>
            <person name="Zeng Q."/>
            <person name="Kodira C."/>
            <person name="Yandava C."/>
            <person name="Alvarado L."/>
            <person name="O'Leary S."/>
            <person name="Szabo L."/>
            <person name="Dean R."/>
            <person name="Schein J."/>
        </authorList>
    </citation>
    <scope>NUCLEOTIDE SEQUENCE</scope>
    <source>
        <strain>CRL 75-36-700-3</strain>
    </source>
</reference>